<evidence type="ECO:0000256" key="5">
    <source>
        <dbReference type="ARBA" id="ARBA00022475"/>
    </source>
</evidence>
<dbReference type="PANTHER" id="PTHR30531">
    <property type="entry name" value="FLAGELLAR BIOSYNTHETIC PROTEIN FLHB"/>
    <property type="match status" value="1"/>
</dbReference>
<dbReference type="HOGENOM" id="CLU_041013_1_2_9"/>
<dbReference type="GO" id="GO:0009306">
    <property type="term" value="P:protein secretion"/>
    <property type="evidence" value="ECO:0007669"/>
    <property type="project" value="InterPro"/>
</dbReference>
<name>I5ARU9_EUBC6</name>
<evidence type="ECO:0000256" key="13">
    <source>
        <dbReference type="SAM" id="MobiDB-lite"/>
    </source>
</evidence>
<dbReference type="STRING" id="633697.EubceDRAFT1_0683"/>
<dbReference type="GO" id="GO:0044780">
    <property type="term" value="P:bacterial-type flagellum assembly"/>
    <property type="evidence" value="ECO:0007669"/>
    <property type="project" value="InterPro"/>
</dbReference>
<evidence type="ECO:0000256" key="6">
    <source>
        <dbReference type="ARBA" id="ARBA00022692"/>
    </source>
</evidence>
<keyword evidence="11 12" id="KW-1006">Bacterial flagellum protein export</keyword>
<gene>
    <name evidence="12" type="primary">flhB</name>
    <name evidence="14" type="ORF">EubceDRAFT1_0683</name>
</gene>
<evidence type="ECO:0000313" key="15">
    <source>
        <dbReference type="Proteomes" id="UP000005753"/>
    </source>
</evidence>
<keyword evidence="9 12" id="KW-1133">Transmembrane helix</keyword>
<dbReference type="AlphaFoldDB" id="I5ARU9"/>
<dbReference type="InterPro" id="IPR029025">
    <property type="entry name" value="T3SS_substrate_exporter_C"/>
</dbReference>
<comment type="function">
    <text evidence="12">Required for formation of the rod structure in the basal body of the flagellar apparatus. Together with FliI and FliH, may constitute the export apparatus of flagellin.</text>
</comment>
<feature type="region of interest" description="Disordered" evidence="13">
    <location>
        <begin position="1"/>
        <end position="21"/>
    </location>
</feature>
<dbReference type="eggNOG" id="COG1377">
    <property type="taxonomic scope" value="Bacteria"/>
</dbReference>
<dbReference type="SUPFAM" id="SSF160544">
    <property type="entry name" value="EscU C-terminal domain-like"/>
    <property type="match status" value="1"/>
</dbReference>
<dbReference type="NCBIfam" id="TIGR00328">
    <property type="entry name" value="flhB"/>
    <property type="match status" value="1"/>
</dbReference>
<dbReference type="InterPro" id="IPR006136">
    <property type="entry name" value="FlhB"/>
</dbReference>
<evidence type="ECO:0000256" key="4">
    <source>
        <dbReference type="ARBA" id="ARBA00022448"/>
    </source>
</evidence>
<keyword evidence="7 12" id="KW-1005">Bacterial flagellum biogenesis</keyword>
<evidence type="ECO:0000256" key="9">
    <source>
        <dbReference type="ARBA" id="ARBA00022989"/>
    </source>
</evidence>
<dbReference type="GO" id="GO:0005886">
    <property type="term" value="C:plasma membrane"/>
    <property type="evidence" value="ECO:0007669"/>
    <property type="project" value="UniProtKB-SubCell"/>
</dbReference>
<dbReference type="Proteomes" id="UP000005753">
    <property type="component" value="Chromosome"/>
</dbReference>
<feature type="transmembrane region" description="Helical" evidence="12">
    <location>
        <begin position="189"/>
        <end position="207"/>
    </location>
</feature>
<sequence length="354" mass="39871">MANDDKTEQPTEKRKREAREEGNVFHSKDIVTVAVLLAGTMILRLRITDIQTTIKSMFFEVLNLMKGSTQNMLSRHLMVSFALDAAVCALPIGLAAAFIEFVAGGAQTRFNFAKKALKPQAKRMNPLNGLKRMFSLKGVVEALKNIAKTVVLVVFVYLILKDDIVPIAKMIDEPISQANSQLFSMMFNLVLRICLAFSVIAAFDFMFQKHQYKKSLMMTKQEVKDEYKNTEGNPEIKGRIKKKQREIAQRRMIQQVPSADVIIRNPTHVAVAIKYDPERAEAPVVLAKGVDSVALRIIEVGEENGVPWIENKPLARALYGACELNDQIPSEYYGAVAELLVYIYKQQNREDIFG</sequence>
<dbReference type="PRINTS" id="PR00950">
    <property type="entry name" value="TYPE3IMSPROT"/>
</dbReference>
<dbReference type="OrthoDB" id="9807950at2"/>
<keyword evidence="4 12" id="KW-0813">Transport</keyword>
<dbReference type="PANTHER" id="PTHR30531:SF12">
    <property type="entry name" value="FLAGELLAR BIOSYNTHETIC PROTEIN FLHB"/>
    <property type="match status" value="1"/>
</dbReference>
<keyword evidence="6 12" id="KW-0812">Transmembrane</keyword>
<proteinExistence type="inferred from homology"/>
<evidence type="ECO:0000256" key="8">
    <source>
        <dbReference type="ARBA" id="ARBA00022927"/>
    </source>
</evidence>
<evidence type="ECO:0000256" key="2">
    <source>
        <dbReference type="ARBA" id="ARBA00010690"/>
    </source>
</evidence>
<keyword evidence="5 12" id="KW-1003">Cell membrane</keyword>
<dbReference type="Gene3D" id="3.40.1690.10">
    <property type="entry name" value="secretion proteins EscU"/>
    <property type="match status" value="1"/>
</dbReference>
<protein>
    <recommendedName>
        <fullName evidence="3 12">Flagellar biosynthetic protein FlhB</fullName>
    </recommendedName>
</protein>
<keyword evidence="14" id="KW-0282">Flagellum</keyword>
<keyword evidence="14" id="KW-0966">Cell projection</keyword>
<dbReference type="EMBL" id="CM001487">
    <property type="protein sequence ID" value="EIM56522.1"/>
    <property type="molecule type" value="Genomic_DNA"/>
</dbReference>
<evidence type="ECO:0000256" key="12">
    <source>
        <dbReference type="RuleBase" id="RU364091"/>
    </source>
</evidence>
<keyword evidence="14" id="KW-0969">Cilium</keyword>
<evidence type="ECO:0000256" key="7">
    <source>
        <dbReference type="ARBA" id="ARBA00022795"/>
    </source>
</evidence>
<dbReference type="InterPro" id="IPR006135">
    <property type="entry name" value="T3SS_substrate_exporter"/>
</dbReference>
<dbReference type="Gene3D" id="6.10.250.2080">
    <property type="match status" value="1"/>
</dbReference>
<evidence type="ECO:0000256" key="3">
    <source>
        <dbReference type="ARBA" id="ARBA00021622"/>
    </source>
</evidence>
<evidence type="ECO:0000256" key="10">
    <source>
        <dbReference type="ARBA" id="ARBA00023136"/>
    </source>
</evidence>
<feature type="transmembrane region" description="Helical" evidence="12">
    <location>
        <begin position="30"/>
        <end position="47"/>
    </location>
</feature>
<dbReference type="Pfam" id="PF01312">
    <property type="entry name" value="Bac_export_2"/>
    <property type="match status" value="1"/>
</dbReference>
<comment type="caution">
    <text evidence="12">Lacks conserved residue(s) required for the propagation of feature annotation.</text>
</comment>
<comment type="subcellular location">
    <subcellularLocation>
        <location evidence="1">Cell membrane</location>
        <topology evidence="1">Multi-pass membrane protein</topology>
    </subcellularLocation>
</comment>
<feature type="transmembrane region" description="Helical" evidence="12">
    <location>
        <begin position="142"/>
        <end position="160"/>
    </location>
</feature>
<evidence type="ECO:0000256" key="11">
    <source>
        <dbReference type="ARBA" id="ARBA00023225"/>
    </source>
</evidence>
<reference evidence="14 15" key="1">
    <citation type="submission" date="2010-08" db="EMBL/GenBank/DDBJ databases">
        <authorList>
            <consortium name="US DOE Joint Genome Institute (JGI-PGF)"/>
            <person name="Lucas S."/>
            <person name="Copeland A."/>
            <person name="Lapidus A."/>
            <person name="Cheng J.-F."/>
            <person name="Bruce D."/>
            <person name="Goodwin L."/>
            <person name="Pitluck S."/>
            <person name="Land M.L."/>
            <person name="Hauser L."/>
            <person name="Chang Y.-J."/>
            <person name="Anderson I.J."/>
            <person name="Johnson E."/>
            <person name="Mulhopadhyay B."/>
            <person name="Kyrpides N."/>
            <person name="Woyke T.J."/>
        </authorList>
    </citation>
    <scope>NUCLEOTIDE SEQUENCE [LARGE SCALE GENOMIC DNA]</scope>
    <source>
        <strain evidence="14 15">6</strain>
    </source>
</reference>
<organism evidence="14 15">
    <name type="scientific">Eubacterium cellulosolvens (strain ATCC 43171 / JCM 9499 / 6)</name>
    <name type="common">Cillobacterium cellulosolvens</name>
    <dbReference type="NCBI Taxonomy" id="633697"/>
    <lineage>
        <taxon>Bacteria</taxon>
        <taxon>Bacillati</taxon>
        <taxon>Bacillota</taxon>
        <taxon>Clostridia</taxon>
        <taxon>Eubacteriales</taxon>
        <taxon>Eubacteriaceae</taxon>
        <taxon>Eubacterium</taxon>
    </lineage>
</organism>
<keyword evidence="8 12" id="KW-0653">Protein transport</keyword>
<keyword evidence="10 12" id="KW-0472">Membrane</keyword>
<keyword evidence="15" id="KW-1185">Reference proteome</keyword>
<reference evidence="14 15" key="2">
    <citation type="submission" date="2012-02" db="EMBL/GenBank/DDBJ databases">
        <title>Improved High-Quality Draft sequence of Eubacterium cellulosolvens 6.</title>
        <authorList>
            <consortium name="US DOE Joint Genome Institute"/>
            <person name="Lucas S."/>
            <person name="Han J."/>
            <person name="Lapidus A."/>
            <person name="Cheng J.-F."/>
            <person name="Goodwin L."/>
            <person name="Pitluck S."/>
            <person name="Peters L."/>
            <person name="Mikhailova N."/>
            <person name="Gu W."/>
            <person name="Detter J.C."/>
            <person name="Han C."/>
            <person name="Tapia R."/>
            <person name="Land M."/>
            <person name="Hauser L."/>
            <person name="Kyrpides N."/>
            <person name="Ivanova N."/>
            <person name="Pagani I."/>
            <person name="Johnson E."/>
            <person name="Mukhopadhyay B."/>
            <person name="Anderson I."/>
            <person name="Woyke T."/>
        </authorList>
    </citation>
    <scope>NUCLEOTIDE SEQUENCE [LARGE SCALE GENOMIC DNA]</scope>
    <source>
        <strain evidence="14 15">6</strain>
    </source>
</reference>
<evidence type="ECO:0000256" key="1">
    <source>
        <dbReference type="ARBA" id="ARBA00004651"/>
    </source>
</evidence>
<comment type="similarity">
    <text evidence="2 12">Belongs to the type III secretion exporter family.</text>
</comment>
<evidence type="ECO:0000313" key="14">
    <source>
        <dbReference type="EMBL" id="EIM56522.1"/>
    </source>
</evidence>
<accession>I5ARU9</accession>